<dbReference type="EMBL" id="JAUEPS010000052">
    <property type="protein sequence ID" value="KAK0444894.1"/>
    <property type="molecule type" value="Genomic_DNA"/>
</dbReference>
<feature type="compositionally biased region" description="Low complexity" evidence="1">
    <location>
        <begin position="8"/>
        <end position="26"/>
    </location>
</feature>
<reference evidence="2" key="1">
    <citation type="submission" date="2023-06" db="EMBL/GenBank/DDBJ databases">
        <authorList>
            <consortium name="Lawrence Berkeley National Laboratory"/>
            <person name="Ahrendt S."/>
            <person name="Sahu N."/>
            <person name="Indic B."/>
            <person name="Wong-Bajracharya J."/>
            <person name="Merenyi Z."/>
            <person name="Ke H.-M."/>
            <person name="Monk M."/>
            <person name="Kocsube S."/>
            <person name="Drula E."/>
            <person name="Lipzen A."/>
            <person name="Balint B."/>
            <person name="Henrissat B."/>
            <person name="Andreopoulos B."/>
            <person name="Martin F.M."/>
            <person name="Harder C.B."/>
            <person name="Rigling D."/>
            <person name="Ford K.L."/>
            <person name="Foster G.D."/>
            <person name="Pangilinan J."/>
            <person name="Papanicolaou A."/>
            <person name="Barry K."/>
            <person name="LaButti K."/>
            <person name="Viragh M."/>
            <person name="Koriabine M."/>
            <person name="Yan M."/>
            <person name="Riley R."/>
            <person name="Champramary S."/>
            <person name="Plett K.L."/>
            <person name="Tsai I.J."/>
            <person name="Slot J."/>
            <person name="Sipos G."/>
            <person name="Plett J."/>
            <person name="Nagy L.G."/>
            <person name="Grigoriev I.V."/>
        </authorList>
    </citation>
    <scope>NUCLEOTIDE SEQUENCE</scope>
    <source>
        <strain evidence="2">CCBAS 213</strain>
    </source>
</reference>
<evidence type="ECO:0000256" key="1">
    <source>
        <dbReference type="SAM" id="MobiDB-lite"/>
    </source>
</evidence>
<dbReference type="RefSeq" id="XP_060325241.1">
    <property type="nucleotide sequence ID" value="XM_060484257.1"/>
</dbReference>
<protein>
    <submittedName>
        <fullName evidence="2">Uncharacterized protein</fullName>
    </submittedName>
</protein>
<evidence type="ECO:0000313" key="3">
    <source>
        <dbReference type="Proteomes" id="UP001175211"/>
    </source>
</evidence>
<comment type="caution">
    <text evidence="2">The sequence shown here is derived from an EMBL/GenBank/DDBJ whole genome shotgun (WGS) entry which is preliminary data.</text>
</comment>
<gene>
    <name evidence="2" type="ORF">EV420DRAFT_986483</name>
</gene>
<feature type="region of interest" description="Disordered" evidence="1">
    <location>
        <begin position="1"/>
        <end position="26"/>
    </location>
</feature>
<sequence length="123" mass="13131">MQTRSRHQAQASRMASRRGAGIGGSAALSDLPVPLLRFSMDVNALDYCRFLLVPLAPKDGTSGSSSKDQSDRALIALPNLIGSPEADFWSLSSRSRVHTAIGKQESNGPVLSTARAGIRRLLL</sequence>
<keyword evidence="3" id="KW-1185">Reference proteome</keyword>
<proteinExistence type="predicted"/>
<evidence type="ECO:0000313" key="2">
    <source>
        <dbReference type="EMBL" id="KAK0444894.1"/>
    </source>
</evidence>
<dbReference type="Proteomes" id="UP001175211">
    <property type="component" value="Unassembled WGS sequence"/>
</dbReference>
<organism evidence="2 3">
    <name type="scientific">Armillaria tabescens</name>
    <name type="common">Ringless honey mushroom</name>
    <name type="synonym">Agaricus tabescens</name>
    <dbReference type="NCBI Taxonomy" id="1929756"/>
    <lineage>
        <taxon>Eukaryota</taxon>
        <taxon>Fungi</taxon>
        <taxon>Dikarya</taxon>
        <taxon>Basidiomycota</taxon>
        <taxon>Agaricomycotina</taxon>
        <taxon>Agaricomycetes</taxon>
        <taxon>Agaricomycetidae</taxon>
        <taxon>Agaricales</taxon>
        <taxon>Marasmiineae</taxon>
        <taxon>Physalacriaceae</taxon>
        <taxon>Desarmillaria</taxon>
    </lineage>
</organism>
<dbReference type="GeneID" id="85367805"/>
<accession>A0AA39JP46</accession>
<dbReference type="AlphaFoldDB" id="A0AA39JP46"/>
<name>A0AA39JP46_ARMTA</name>